<dbReference type="AlphaFoldDB" id="A0A8X6UQY2"/>
<accession>A0A8X6UQY2</accession>
<evidence type="ECO:0000313" key="2">
    <source>
        <dbReference type="Proteomes" id="UP000887013"/>
    </source>
</evidence>
<dbReference type="EMBL" id="BMAW01035729">
    <property type="protein sequence ID" value="GFU40898.1"/>
    <property type="molecule type" value="Genomic_DNA"/>
</dbReference>
<reference evidence="1" key="1">
    <citation type="submission" date="2020-08" db="EMBL/GenBank/DDBJ databases">
        <title>Multicomponent nature underlies the extraordinary mechanical properties of spider dragline silk.</title>
        <authorList>
            <person name="Kono N."/>
            <person name="Nakamura H."/>
            <person name="Mori M."/>
            <person name="Yoshida Y."/>
            <person name="Ohtoshi R."/>
            <person name="Malay A.D."/>
            <person name="Moran D.A.P."/>
            <person name="Tomita M."/>
            <person name="Numata K."/>
            <person name="Arakawa K."/>
        </authorList>
    </citation>
    <scope>NUCLEOTIDE SEQUENCE</scope>
</reference>
<gene>
    <name evidence="1" type="ORF">NPIL_483861</name>
</gene>
<keyword evidence="2" id="KW-1185">Reference proteome</keyword>
<dbReference type="Proteomes" id="UP000887013">
    <property type="component" value="Unassembled WGS sequence"/>
</dbReference>
<dbReference type="OrthoDB" id="1434354at2759"/>
<organism evidence="1 2">
    <name type="scientific">Nephila pilipes</name>
    <name type="common">Giant wood spider</name>
    <name type="synonym">Nephila maculata</name>
    <dbReference type="NCBI Taxonomy" id="299642"/>
    <lineage>
        <taxon>Eukaryota</taxon>
        <taxon>Metazoa</taxon>
        <taxon>Ecdysozoa</taxon>
        <taxon>Arthropoda</taxon>
        <taxon>Chelicerata</taxon>
        <taxon>Arachnida</taxon>
        <taxon>Araneae</taxon>
        <taxon>Araneomorphae</taxon>
        <taxon>Entelegynae</taxon>
        <taxon>Araneoidea</taxon>
        <taxon>Nephilidae</taxon>
        <taxon>Nephila</taxon>
    </lineage>
</organism>
<protein>
    <submittedName>
        <fullName evidence="1">Uncharacterized protein</fullName>
    </submittedName>
</protein>
<evidence type="ECO:0000313" key="1">
    <source>
        <dbReference type="EMBL" id="GFU40898.1"/>
    </source>
</evidence>
<comment type="caution">
    <text evidence="1">The sequence shown here is derived from an EMBL/GenBank/DDBJ whole genome shotgun (WGS) entry which is preliminary data.</text>
</comment>
<proteinExistence type="predicted"/>
<name>A0A8X6UQY2_NEPPI</name>
<sequence>MEASGEKPHHPDQEIVKQFRKNLSDVLTPTHTDKILMKWLRDFIANSKTLQISSWKCQRPKRLLMNDTMRLRSVQSFKRNSFRSYFISRLHESDSSLVLFFTLLVHPLPEGGGGRSEYYCTGAPSPIGALISIS</sequence>